<dbReference type="AlphaFoldDB" id="A0AAE9SQK5"/>
<accession>A0AAE9SQK5</accession>
<evidence type="ECO:0000313" key="1">
    <source>
        <dbReference type="EMBL" id="UUO67125.1"/>
    </source>
</evidence>
<name>A0AAE9SQK5_9BRAD</name>
<protein>
    <recommendedName>
        <fullName evidence="3">Transposase</fullName>
    </recommendedName>
</protein>
<dbReference type="Proteomes" id="UP001058872">
    <property type="component" value="Chromosome"/>
</dbReference>
<dbReference type="EMBL" id="CP028989">
    <property type="protein sequence ID" value="UUO67125.1"/>
    <property type="molecule type" value="Genomic_DNA"/>
</dbReference>
<proteinExistence type="predicted"/>
<evidence type="ECO:0008006" key="3">
    <source>
        <dbReference type="Google" id="ProtNLM"/>
    </source>
</evidence>
<organism evidence="1 2">
    <name type="scientific">Bradyrhizobium betae</name>
    <dbReference type="NCBI Taxonomy" id="244734"/>
    <lineage>
        <taxon>Bacteria</taxon>
        <taxon>Pseudomonadati</taxon>
        <taxon>Pseudomonadota</taxon>
        <taxon>Alphaproteobacteria</taxon>
        <taxon>Hyphomicrobiales</taxon>
        <taxon>Nitrobacteraceae</taxon>
        <taxon>Bradyrhizobium</taxon>
    </lineage>
</organism>
<sequence length="96" mass="10375">MSFGRIAMTPQTGHLHEELQLIPSGIVKSNHVGEIHARRRRGGSPATAYEILSYAARSTLRTGCGVTRLASVTGDAIVRDRPDMNSPFLSMQRAAA</sequence>
<gene>
    <name evidence="1" type="ORF">DCM83_19260</name>
</gene>
<evidence type="ECO:0000313" key="2">
    <source>
        <dbReference type="Proteomes" id="UP001058872"/>
    </source>
</evidence>
<reference evidence="1" key="1">
    <citation type="submission" date="2018-04" db="EMBL/GenBank/DDBJ databases">
        <title>Genomes of Endosymbiotic and Endophytic Bradyrhizobium Publication status.</title>
        <authorList>
            <person name="Guha S."/>
            <person name="Jorrin B."/>
            <person name="Sarkar M."/>
            <person name="Poole P.S."/>
            <person name="DasGupta M."/>
        </authorList>
    </citation>
    <scope>NUCLEOTIDE SEQUENCE</scope>
    <source>
        <strain evidence="1">WBOS16</strain>
    </source>
</reference>